<gene>
    <name evidence="3" type="ORF">K5L39_14910</name>
</gene>
<dbReference type="InterPro" id="IPR051549">
    <property type="entry name" value="PEP_Utilizing_Enz"/>
</dbReference>
<organism evidence="3 4">
    <name type="scientific">[Mycobacterium] vasticus</name>
    <dbReference type="NCBI Taxonomy" id="2875777"/>
    <lineage>
        <taxon>Bacteria</taxon>
        <taxon>Bacillati</taxon>
        <taxon>Actinomycetota</taxon>
        <taxon>Actinomycetes</taxon>
        <taxon>Mycobacteriales</taxon>
        <taxon>Mycobacteriaceae</taxon>
        <taxon>Mycolicibacter</taxon>
    </lineage>
</organism>
<sequence>MSTTFVRPLADIRAADVAFGGGKAANLGELAAAGLAVPDAFVIGVPAYVTAAADGPVAAPSGDLRDAIVAHYRAMGHDVAVAVRSSAVAEDGATASHAGIFETVLNVKGVADLLDAVRRCWASATSPRARRYTGVRGLESDGAGIAVVVQRQIASACSGVVFTADPLTGSSDRLVLECVRGLGEAVVAGQVTPDRIVVDKQSLDIVAVERGNQESTLEGDCTATGLVSRSLTAREAVCPSLSESQIREIARHALRIEQWYGSPQDIEWAFDGQTRSWILQTRPITAFDMLAARATAFGFYDPLRSNGSRWTRANIAEAVPGVPTPLTWSVWSAGLNDGHRQSQIQLGVVAKGDHRRVPVVNLVRGWPALSVDLLVSQVAQIPGMDPSAFSEQFFGEAELVEPAPARVRTATALRMVGRAPINLALLQWRLRAVSETSRQAWQRDAWAPVVDPVALVAEAAQRFGETMVVHSMQTNVCQNLYQAVERIAGGRAIDLVSADGDLPEAHLATDLWLLAHGQISLELFLHRHGFHGPDEGELAAPSWRQNPEPVLHAARGMAGRGAARDPLAALDKRRAQRREAEMRLGASLPRSRRRIAVHLIAMARRAVVGRETGKVAFLQDLDVIRHAIAFLGDDAVWHTLDELKSKVALTATDVVARQRVRSQFAAQEPPLSIIEGRGVPESVGDQRSESTIAGIAASPGRARGRARVVTSPAANTVLGGGDVLIARTTDPSWVTTFMTVAGMVLDVGATMSHAAIIARELGIPCVIGTGNGTQVIPDGALVEIDGSQGTVRILELPT</sequence>
<name>A0ABU5YZA9_9MYCO</name>
<evidence type="ECO:0000313" key="3">
    <source>
        <dbReference type="EMBL" id="MEB3070479.1"/>
    </source>
</evidence>
<proteinExistence type="predicted"/>
<dbReference type="Pfam" id="PF00391">
    <property type="entry name" value="PEP-utilizers"/>
    <property type="match status" value="1"/>
</dbReference>
<dbReference type="InterPro" id="IPR013815">
    <property type="entry name" value="ATP_grasp_subdomain_1"/>
</dbReference>
<keyword evidence="4" id="KW-1185">Reference proteome</keyword>
<protein>
    <submittedName>
        <fullName evidence="3">PEP/pyruvate-binding domain-containing protein</fullName>
    </submittedName>
</protein>
<dbReference type="InterPro" id="IPR036637">
    <property type="entry name" value="Phosphohistidine_dom_sf"/>
</dbReference>
<dbReference type="PANTHER" id="PTHR43615">
    <property type="entry name" value="PHOSPHOENOLPYRUVATE SYNTHASE-RELATED"/>
    <property type="match status" value="1"/>
</dbReference>
<dbReference type="Gene3D" id="3.50.30.10">
    <property type="entry name" value="Phosphohistidine domain"/>
    <property type="match status" value="1"/>
</dbReference>
<evidence type="ECO:0000313" key="4">
    <source>
        <dbReference type="Proteomes" id="UP001299283"/>
    </source>
</evidence>
<comment type="caution">
    <text evidence="3">The sequence shown here is derived from an EMBL/GenBank/DDBJ whole genome shotgun (WGS) entry which is preliminary data.</text>
</comment>
<evidence type="ECO:0000259" key="1">
    <source>
        <dbReference type="Pfam" id="PF00391"/>
    </source>
</evidence>
<dbReference type="PANTHER" id="PTHR43615:SF1">
    <property type="entry name" value="PPDK_N DOMAIN-CONTAINING PROTEIN"/>
    <property type="match status" value="1"/>
</dbReference>
<dbReference type="RefSeq" id="WP_225399497.1">
    <property type="nucleotide sequence ID" value="NZ_JAYJJQ010000014.1"/>
</dbReference>
<dbReference type="Proteomes" id="UP001299283">
    <property type="component" value="Unassembled WGS sequence"/>
</dbReference>
<dbReference type="InterPro" id="IPR002192">
    <property type="entry name" value="PPDK_AMP/ATP-bd"/>
</dbReference>
<feature type="domain" description="PEP-utilising enzyme mobile" evidence="1">
    <location>
        <begin position="721"/>
        <end position="789"/>
    </location>
</feature>
<dbReference type="Gene3D" id="3.30.470.20">
    <property type="entry name" value="ATP-grasp fold, B domain"/>
    <property type="match status" value="1"/>
</dbReference>
<dbReference type="EMBL" id="JAYJJQ010000014">
    <property type="protein sequence ID" value="MEB3070479.1"/>
    <property type="molecule type" value="Genomic_DNA"/>
</dbReference>
<dbReference type="SUPFAM" id="SSF56059">
    <property type="entry name" value="Glutathione synthetase ATP-binding domain-like"/>
    <property type="match status" value="1"/>
</dbReference>
<reference evidence="3 4" key="1">
    <citation type="submission" date="2023-12" db="EMBL/GenBank/DDBJ databases">
        <title>Description of new species of Mycobacterium terrae complex isolated from sewage at the Sao Paulo Zoological Park Foundation in Brazil.</title>
        <authorList>
            <person name="Romagnoli C.L."/>
            <person name="Conceicao E.C."/>
            <person name="Machado E."/>
            <person name="Barreto L.B.P.F."/>
            <person name="Sharma A."/>
            <person name="Silva N.M."/>
            <person name="Marques L.E."/>
            <person name="Juliana M.A."/>
            <person name="Lourenco M.C.S."/>
            <person name="Digiampietri L.A."/>
            <person name="Suffys P.N."/>
            <person name="Viana-Niero C."/>
        </authorList>
    </citation>
    <scope>NUCLEOTIDE SEQUENCE [LARGE SCALE GENOMIC DNA]</scope>
    <source>
        <strain evidence="3 4">MYC017</strain>
    </source>
</reference>
<evidence type="ECO:0000259" key="2">
    <source>
        <dbReference type="Pfam" id="PF01326"/>
    </source>
</evidence>
<feature type="domain" description="Pyruvate phosphate dikinase AMP/ATP-binding" evidence="2">
    <location>
        <begin position="62"/>
        <end position="287"/>
    </location>
</feature>
<dbReference type="InterPro" id="IPR008279">
    <property type="entry name" value="PEP-util_enz_mobile_dom"/>
</dbReference>
<dbReference type="SUPFAM" id="SSF52009">
    <property type="entry name" value="Phosphohistidine domain"/>
    <property type="match status" value="1"/>
</dbReference>
<accession>A0ABU5YZA9</accession>
<dbReference type="Pfam" id="PF01326">
    <property type="entry name" value="PPDK_N"/>
    <property type="match status" value="1"/>
</dbReference>
<dbReference type="Gene3D" id="3.30.1490.20">
    <property type="entry name" value="ATP-grasp fold, A domain"/>
    <property type="match status" value="2"/>
</dbReference>